<evidence type="ECO:0000256" key="4">
    <source>
        <dbReference type="ARBA" id="ARBA00022723"/>
    </source>
</evidence>
<evidence type="ECO:0000256" key="1">
    <source>
        <dbReference type="ARBA" id="ARBA00004141"/>
    </source>
</evidence>
<proteinExistence type="predicted"/>
<feature type="transmembrane region" description="Helical" evidence="11">
    <location>
        <begin position="199"/>
        <end position="222"/>
    </location>
</feature>
<keyword evidence="6" id="KW-0833">Ubl conjugation pathway</keyword>
<organism evidence="13 14">
    <name type="scientific">Mesorhabditis spiculigera</name>
    <dbReference type="NCBI Taxonomy" id="96644"/>
    <lineage>
        <taxon>Eukaryota</taxon>
        <taxon>Metazoa</taxon>
        <taxon>Ecdysozoa</taxon>
        <taxon>Nematoda</taxon>
        <taxon>Chromadorea</taxon>
        <taxon>Rhabditida</taxon>
        <taxon>Rhabditina</taxon>
        <taxon>Rhabditomorpha</taxon>
        <taxon>Rhabditoidea</taxon>
        <taxon>Rhabditidae</taxon>
        <taxon>Mesorhabditinae</taxon>
        <taxon>Mesorhabditis</taxon>
    </lineage>
</organism>
<evidence type="ECO:0000256" key="9">
    <source>
        <dbReference type="ARBA" id="ARBA00023136"/>
    </source>
</evidence>
<dbReference type="InterPro" id="IPR011016">
    <property type="entry name" value="Znf_RING-CH"/>
</dbReference>
<dbReference type="AlphaFoldDB" id="A0AA36CTH1"/>
<evidence type="ECO:0000313" key="14">
    <source>
        <dbReference type="Proteomes" id="UP001177023"/>
    </source>
</evidence>
<gene>
    <name evidence="13" type="ORF">MSPICULIGERA_LOCUS12412</name>
</gene>
<dbReference type="SUPFAM" id="SSF57850">
    <property type="entry name" value="RING/U-box"/>
    <property type="match status" value="1"/>
</dbReference>
<dbReference type="CDD" id="cd16495">
    <property type="entry name" value="RING_CH-C4HC3_MARCH"/>
    <property type="match status" value="1"/>
</dbReference>
<name>A0AA36CTH1_9BILA</name>
<evidence type="ECO:0000256" key="6">
    <source>
        <dbReference type="ARBA" id="ARBA00022786"/>
    </source>
</evidence>
<feature type="region of interest" description="Disordered" evidence="10">
    <location>
        <begin position="1"/>
        <end position="44"/>
    </location>
</feature>
<dbReference type="GO" id="GO:0016567">
    <property type="term" value="P:protein ubiquitination"/>
    <property type="evidence" value="ECO:0007669"/>
    <property type="project" value="TreeGrafter"/>
</dbReference>
<evidence type="ECO:0000256" key="3">
    <source>
        <dbReference type="ARBA" id="ARBA00022692"/>
    </source>
</evidence>
<dbReference type="GO" id="GO:0004842">
    <property type="term" value="F:ubiquitin-protein transferase activity"/>
    <property type="evidence" value="ECO:0007669"/>
    <property type="project" value="TreeGrafter"/>
</dbReference>
<keyword evidence="7" id="KW-0862">Zinc</keyword>
<keyword evidence="14" id="KW-1185">Reference proteome</keyword>
<keyword evidence="9 11" id="KW-0472">Membrane</keyword>
<evidence type="ECO:0000256" key="11">
    <source>
        <dbReference type="SAM" id="Phobius"/>
    </source>
</evidence>
<keyword evidence="4" id="KW-0479">Metal-binding</keyword>
<dbReference type="FunFam" id="3.30.40.10:FF:000571">
    <property type="entry name" value="Zinc finger, C3HC4 type"/>
    <property type="match status" value="1"/>
</dbReference>
<dbReference type="Gene3D" id="3.30.40.10">
    <property type="entry name" value="Zinc/RING finger domain, C3HC4 (zinc finger)"/>
    <property type="match status" value="1"/>
</dbReference>
<evidence type="ECO:0000259" key="12">
    <source>
        <dbReference type="PROSITE" id="PS51292"/>
    </source>
</evidence>
<accession>A0AA36CTH1</accession>
<keyword evidence="8 11" id="KW-1133">Transmembrane helix</keyword>
<dbReference type="Pfam" id="PF12906">
    <property type="entry name" value="RINGv"/>
    <property type="match status" value="1"/>
</dbReference>
<evidence type="ECO:0000256" key="7">
    <source>
        <dbReference type="ARBA" id="ARBA00022833"/>
    </source>
</evidence>
<evidence type="ECO:0000256" key="8">
    <source>
        <dbReference type="ARBA" id="ARBA00022989"/>
    </source>
</evidence>
<dbReference type="InterPro" id="IPR013083">
    <property type="entry name" value="Znf_RING/FYVE/PHD"/>
</dbReference>
<evidence type="ECO:0000313" key="13">
    <source>
        <dbReference type="EMBL" id="CAJ0574071.1"/>
    </source>
</evidence>
<keyword evidence="5" id="KW-0863">Zinc-finger</keyword>
<reference evidence="13" key="1">
    <citation type="submission" date="2023-06" db="EMBL/GenBank/DDBJ databases">
        <authorList>
            <person name="Delattre M."/>
        </authorList>
    </citation>
    <scope>NUCLEOTIDE SEQUENCE</scope>
    <source>
        <strain evidence="13">AF72</strain>
    </source>
</reference>
<feature type="domain" description="RING-CH-type" evidence="12">
    <location>
        <begin position="113"/>
        <end position="180"/>
    </location>
</feature>
<comment type="subcellular location">
    <subcellularLocation>
        <location evidence="1">Membrane</location>
        <topology evidence="1">Multi-pass membrane protein</topology>
    </subcellularLocation>
</comment>
<dbReference type="SMART" id="SM00744">
    <property type="entry name" value="RINGv"/>
    <property type="match status" value="1"/>
</dbReference>
<dbReference type="PANTHER" id="PTHR46065:SF3">
    <property type="entry name" value="FI20425P1"/>
    <property type="match status" value="1"/>
</dbReference>
<feature type="non-terminal residue" evidence="13">
    <location>
        <position position="342"/>
    </location>
</feature>
<dbReference type="Proteomes" id="UP001177023">
    <property type="component" value="Unassembled WGS sequence"/>
</dbReference>
<dbReference type="PROSITE" id="PS51292">
    <property type="entry name" value="ZF_RING_CH"/>
    <property type="match status" value="1"/>
</dbReference>
<dbReference type="GO" id="GO:0016020">
    <property type="term" value="C:membrane"/>
    <property type="evidence" value="ECO:0007669"/>
    <property type="project" value="UniProtKB-SubCell"/>
</dbReference>
<evidence type="ECO:0000256" key="10">
    <source>
        <dbReference type="SAM" id="MobiDB-lite"/>
    </source>
</evidence>
<comment type="caution">
    <text evidence="13">The sequence shown here is derived from an EMBL/GenBank/DDBJ whole genome shotgun (WGS) entry which is preliminary data.</text>
</comment>
<feature type="transmembrane region" description="Helical" evidence="11">
    <location>
        <begin position="246"/>
        <end position="265"/>
    </location>
</feature>
<protein>
    <recommendedName>
        <fullName evidence="12">RING-CH-type domain-containing protein</fullName>
    </recommendedName>
</protein>
<keyword evidence="2" id="KW-0808">Transferase</keyword>
<feature type="compositionally biased region" description="Polar residues" evidence="10">
    <location>
        <begin position="10"/>
        <end position="29"/>
    </location>
</feature>
<evidence type="ECO:0000256" key="5">
    <source>
        <dbReference type="ARBA" id="ARBA00022771"/>
    </source>
</evidence>
<dbReference type="PANTHER" id="PTHR46065">
    <property type="entry name" value="E3 UBIQUITIN-PROTEIN LIGASE MARCH 2/3 FAMILY MEMBER"/>
    <property type="match status" value="1"/>
</dbReference>
<keyword evidence="3 11" id="KW-0812">Transmembrane</keyword>
<sequence length="342" mass="38276">MLLAEPPGSSAVNEEPQPSTSQAEVLSTCSSHSGDSGHHSDSSNRLSLLADSPLLWTGKNSESEPLIDNPPGLTLPDLEAGYGIHRDEDAPGLAQCRLGTSKFSLASAHSAATSTSSQFLCRICHISKQSAKDPLVSPCRCSGSMLYVHKACLVHWLELSTRKMVPAPRCELCGYNYRRGNFLHLRRLHLPHADTRDRVLNCLFVFVFSIMVICACMAIHFLHMDQYNTTLRGYRIVSSRLTQEDFIVIGSSILFFVAFFVAIFTQYRAEASIFRLIFRCWVINRNWTIRNYRPEEDTEMLEARRNRALVQANPPAQSIIMPKGLASTYTAHVQQIIAPNIY</sequence>
<dbReference type="EMBL" id="CATQJA010002626">
    <property type="protein sequence ID" value="CAJ0574071.1"/>
    <property type="molecule type" value="Genomic_DNA"/>
</dbReference>
<dbReference type="GO" id="GO:0008270">
    <property type="term" value="F:zinc ion binding"/>
    <property type="evidence" value="ECO:0007669"/>
    <property type="project" value="UniProtKB-KW"/>
</dbReference>
<evidence type="ECO:0000256" key="2">
    <source>
        <dbReference type="ARBA" id="ARBA00022679"/>
    </source>
</evidence>